<feature type="transmembrane region" description="Helical" evidence="1">
    <location>
        <begin position="65"/>
        <end position="86"/>
    </location>
</feature>
<dbReference type="InterPro" id="IPR010390">
    <property type="entry name" value="ABC-2_transporter-like"/>
</dbReference>
<dbReference type="Proteomes" id="UP001589619">
    <property type="component" value="Unassembled WGS sequence"/>
</dbReference>
<gene>
    <name evidence="2" type="ORF">ACFFNY_18590</name>
</gene>
<name>A0ABV5VZ78_9BACL</name>
<feature type="transmembrane region" description="Helical" evidence="1">
    <location>
        <begin position="144"/>
        <end position="173"/>
    </location>
</feature>
<feature type="transmembrane region" description="Helical" evidence="1">
    <location>
        <begin position="119"/>
        <end position="138"/>
    </location>
</feature>
<dbReference type="PANTHER" id="PTHR36832:SF1">
    <property type="entry name" value="SLR1174 PROTEIN"/>
    <property type="match status" value="1"/>
</dbReference>
<sequence>MILRSAWRTLHAIAYVTYKEWAAYRSHMVVSLFVGPVLFLVQLFIWQAVFSVREMVNGFTLEQLIAYYAIVAVINYFIFDFADWNLQMLIRTGKLLTFLLRPVSHRYFALSQKIGHRTLGLWLELTPVLILFIFVFRIDLAPAYPLWAALSVVFSFLLLFLINYCIGMTAFWLTNTDGIRRMFMIVRDVCAGVFIPLGFFPEALQKLMFFLPFQYIVYVPARVFIGSYELAGRSLSIPQIVMLQGVVVMVMWLVSSFLWCLGIRKFTGVGA</sequence>
<accession>A0ABV5VZ78</accession>
<organism evidence="2 3">
    <name type="scientific">Paenibacillus hodogayensis</name>
    <dbReference type="NCBI Taxonomy" id="279208"/>
    <lineage>
        <taxon>Bacteria</taxon>
        <taxon>Bacillati</taxon>
        <taxon>Bacillota</taxon>
        <taxon>Bacilli</taxon>
        <taxon>Bacillales</taxon>
        <taxon>Paenibacillaceae</taxon>
        <taxon>Paenibacillus</taxon>
    </lineage>
</organism>
<keyword evidence="1" id="KW-1133">Transmembrane helix</keyword>
<keyword evidence="1" id="KW-0812">Transmembrane</keyword>
<proteinExistence type="predicted"/>
<keyword evidence="3" id="KW-1185">Reference proteome</keyword>
<comment type="caution">
    <text evidence="2">The sequence shown here is derived from an EMBL/GenBank/DDBJ whole genome shotgun (WGS) entry which is preliminary data.</text>
</comment>
<protein>
    <submittedName>
        <fullName evidence="2">ABC transporter permease</fullName>
    </submittedName>
</protein>
<dbReference type="Pfam" id="PF06182">
    <property type="entry name" value="ABC2_membrane_6"/>
    <property type="match status" value="1"/>
</dbReference>
<dbReference type="RefSeq" id="WP_344900981.1">
    <property type="nucleotide sequence ID" value="NZ_BAAAYO010000001.1"/>
</dbReference>
<keyword evidence="1" id="KW-0472">Membrane</keyword>
<feature type="transmembrane region" description="Helical" evidence="1">
    <location>
        <begin position="28"/>
        <end position="45"/>
    </location>
</feature>
<evidence type="ECO:0000313" key="3">
    <source>
        <dbReference type="Proteomes" id="UP001589619"/>
    </source>
</evidence>
<dbReference type="PANTHER" id="PTHR36832">
    <property type="entry name" value="SLR1174 PROTEIN-RELATED"/>
    <property type="match status" value="1"/>
</dbReference>
<feature type="transmembrane region" description="Helical" evidence="1">
    <location>
        <begin position="185"/>
        <end position="201"/>
    </location>
</feature>
<evidence type="ECO:0000256" key="1">
    <source>
        <dbReference type="SAM" id="Phobius"/>
    </source>
</evidence>
<reference evidence="2 3" key="1">
    <citation type="submission" date="2024-09" db="EMBL/GenBank/DDBJ databases">
        <authorList>
            <person name="Sun Q."/>
            <person name="Mori K."/>
        </authorList>
    </citation>
    <scope>NUCLEOTIDE SEQUENCE [LARGE SCALE GENOMIC DNA]</scope>
    <source>
        <strain evidence="2 3">JCM 12520</strain>
    </source>
</reference>
<feature type="transmembrane region" description="Helical" evidence="1">
    <location>
        <begin position="240"/>
        <end position="259"/>
    </location>
</feature>
<dbReference type="EMBL" id="JBHMAG010000012">
    <property type="protein sequence ID" value="MFB9753580.1"/>
    <property type="molecule type" value="Genomic_DNA"/>
</dbReference>
<evidence type="ECO:0000313" key="2">
    <source>
        <dbReference type="EMBL" id="MFB9753580.1"/>
    </source>
</evidence>